<name>A0ACB8R9T4_9AGAM</name>
<accession>A0ACB8R9T4</accession>
<dbReference type="EMBL" id="MU276202">
    <property type="protein sequence ID" value="KAI0040371.1"/>
    <property type="molecule type" value="Genomic_DNA"/>
</dbReference>
<reference evidence="1" key="2">
    <citation type="journal article" date="2022" name="New Phytol.">
        <title>Evolutionary transition to the ectomycorrhizal habit in the genomes of a hyperdiverse lineage of mushroom-forming fungi.</title>
        <authorList>
            <person name="Looney B."/>
            <person name="Miyauchi S."/>
            <person name="Morin E."/>
            <person name="Drula E."/>
            <person name="Courty P.E."/>
            <person name="Kohler A."/>
            <person name="Kuo A."/>
            <person name="LaButti K."/>
            <person name="Pangilinan J."/>
            <person name="Lipzen A."/>
            <person name="Riley R."/>
            <person name="Andreopoulos W."/>
            <person name="He G."/>
            <person name="Johnson J."/>
            <person name="Nolan M."/>
            <person name="Tritt A."/>
            <person name="Barry K.W."/>
            <person name="Grigoriev I.V."/>
            <person name="Nagy L.G."/>
            <person name="Hibbett D."/>
            <person name="Henrissat B."/>
            <person name="Matheny P.B."/>
            <person name="Labbe J."/>
            <person name="Martin F.M."/>
        </authorList>
    </citation>
    <scope>NUCLEOTIDE SEQUENCE</scope>
    <source>
        <strain evidence="1">FP105234-sp</strain>
    </source>
</reference>
<proteinExistence type="predicted"/>
<evidence type="ECO:0000313" key="2">
    <source>
        <dbReference type="Proteomes" id="UP000814033"/>
    </source>
</evidence>
<keyword evidence="2" id="KW-1185">Reference proteome</keyword>
<evidence type="ECO:0000313" key="1">
    <source>
        <dbReference type="EMBL" id="KAI0040371.1"/>
    </source>
</evidence>
<reference evidence="1" key="1">
    <citation type="submission" date="2021-02" db="EMBL/GenBank/DDBJ databases">
        <authorList>
            <consortium name="DOE Joint Genome Institute"/>
            <person name="Ahrendt S."/>
            <person name="Looney B.P."/>
            <person name="Miyauchi S."/>
            <person name="Morin E."/>
            <person name="Drula E."/>
            <person name="Courty P.E."/>
            <person name="Chicoki N."/>
            <person name="Fauchery L."/>
            <person name="Kohler A."/>
            <person name="Kuo A."/>
            <person name="Labutti K."/>
            <person name="Pangilinan J."/>
            <person name="Lipzen A."/>
            <person name="Riley R."/>
            <person name="Andreopoulos W."/>
            <person name="He G."/>
            <person name="Johnson J."/>
            <person name="Barry K.W."/>
            <person name="Grigoriev I.V."/>
            <person name="Nagy L."/>
            <person name="Hibbett D."/>
            <person name="Henrissat B."/>
            <person name="Matheny P.B."/>
            <person name="Labbe J."/>
            <person name="Martin F."/>
        </authorList>
    </citation>
    <scope>NUCLEOTIDE SEQUENCE</scope>
    <source>
        <strain evidence="1">FP105234-sp</strain>
    </source>
</reference>
<gene>
    <name evidence="1" type="ORF">FA95DRAFT_886174</name>
</gene>
<organism evidence="1 2">
    <name type="scientific">Auriscalpium vulgare</name>
    <dbReference type="NCBI Taxonomy" id="40419"/>
    <lineage>
        <taxon>Eukaryota</taxon>
        <taxon>Fungi</taxon>
        <taxon>Dikarya</taxon>
        <taxon>Basidiomycota</taxon>
        <taxon>Agaricomycotina</taxon>
        <taxon>Agaricomycetes</taxon>
        <taxon>Russulales</taxon>
        <taxon>Auriscalpiaceae</taxon>
        <taxon>Auriscalpium</taxon>
    </lineage>
</organism>
<dbReference type="Proteomes" id="UP000814033">
    <property type="component" value="Unassembled WGS sequence"/>
</dbReference>
<sequence length="272" mass="31758">MPSRILDLPPADSENTYLEMGGICDTLRPLPNLNRRVPRAVAFQSLQPIRELRRPEFVKAWYDCVKCHYHVWKEGIQHRDPSLANLMYYKDSDGTVHGILNDWDLGNIAGEHTYVERTGTIPFMPLALLNIKYWDGKIARTYYHDLESFVWVLVFEFLSFGEDRERHKVGPRPADTWETGDYEECRKEKLDFVIDGMEKEDIAEAWKDDWPLAQELIAVTAGAWVSRLPALNFRRQRTRVRLEPEPVIDPTSDDTYYKTIIEAIEDYGYSVQ</sequence>
<protein>
    <submittedName>
        <fullName evidence="1">Uncharacterized protein</fullName>
    </submittedName>
</protein>
<comment type="caution">
    <text evidence="1">The sequence shown here is derived from an EMBL/GenBank/DDBJ whole genome shotgun (WGS) entry which is preliminary data.</text>
</comment>